<reference evidence="2" key="1">
    <citation type="submission" date="2016-10" db="EMBL/GenBank/DDBJ databases">
        <authorList>
            <person name="Varghese N."/>
        </authorList>
    </citation>
    <scope>NUCLEOTIDE SEQUENCE [LARGE SCALE GENOMIC DNA]</scope>
    <source>
        <strain evidence="2">Nsp8</strain>
    </source>
</reference>
<dbReference type="OrthoDB" id="791936at2"/>
<dbReference type="RefSeq" id="WP_143071981.1">
    <property type="nucleotide sequence ID" value="NZ_FOVJ01000006.1"/>
</dbReference>
<dbReference type="Proteomes" id="UP000183107">
    <property type="component" value="Unassembled WGS sequence"/>
</dbReference>
<organism evidence="1 2">
    <name type="scientific">Nitrosospira briensis</name>
    <dbReference type="NCBI Taxonomy" id="35799"/>
    <lineage>
        <taxon>Bacteria</taxon>
        <taxon>Pseudomonadati</taxon>
        <taxon>Pseudomonadota</taxon>
        <taxon>Betaproteobacteria</taxon>
        <taxon>Nitrosomonadales</taxon>
        <taxon>Nitrosomonadaceae</taxon>
        <taxon>Nitrosospira</taxon>
    </lineage>
</organism>
<keyword evidence="2" id="KW-1185">Reference proteome</keyword>
<evidence type="ECO:0000313" key="1">
    <source>
        <dbReference type="EMBL" id="SFO04212.1"/>
    </source>
</evidence>
<proteinExistence type="predicted"/>
<evidence type="ECO:0000313" key="2">
    <source>
        <dbReference type="Proteomes" id="UP000183107"/>
    </source>
</evidence>
<dbReference type="EMBL" id="FOVJ01000006">
    <property type="protein sequence ID" value="SFO04212.1"/>
    <property type="molecule type" value="Genomic_DNA"/>
</dbReference>
<gene>
    <name evidence="1" type="ORF">SAMN05216386_2462</name>
</gene>
<sequence>MTPFSIRIVEFPDAGGRTKKVLSIHLLRPEISENSFDDKLSRIISSGNQFDAIHFVGFENCIEQAQVWLKSDSSICGRLDLVVVDLHKNARIISFDEKTGKHTAVCSRGAPAADTQCVIDANRRYTLQELFIANNGHLMAPKGFHYIKPSKKHVNIFLRTANVLEDSAAASMIAFWIIPYVWGRCIEHIVVDTSGISDIALTVAYEAICRRGLTKLPIVSTHNSYGGLDRLTIDQPNETLLLISATTSGGLRNKLVKLGAEQENIITLFYLGNEPQKADYTLCDLTKEAVDGYLGLEPIDNYSEIDCPYCKRKSYPVSLRGDQFTFEPPKVEEIHVALSDLPNQHQTLFNQLAGIDFFKVYRNINDRSLEIYLDVQALFQTQTEYRPTRDLLERLSKQWKGMVLRGAPVNLKQIVFAAYPFSKEMADSANGIVLAFQTNSTPMLSSQELQLSAIKTPGTATLVVVSCIDDSHELMAINRDLRSNQPQGNTTYITPVFRADSSRERSRIKSNLTFGENGVNTFNLYSMIDINLPEDDRNHSWDSELKILNEIVNWADLENLAIPQLVTERIRFLELEAPTKGISEKLFWPDSRDKQLQVRPDFTFLNTDGGARLPSQADVFIVISAVLHHLRQGTAGKPKLSYKTYERAILSPDNFVRFNDGVIQSAMLRAARGYELAYANCDEQISCRMKNFIVSHIQNIPTGEGEALMEFLLALASGRLTLHSQHLKEIFSAVQNQSALLPHYQFFAKYLASQAQIQRPVFADIPA</sequence>
<name>A0A1I5DYF0_9PROT</name>
<protein>
    <submittedName>
        <fullName evidence="1">Uncharacterized protein</fullName>
    </submittedName>
</protein>
<dbReference type="AlphaFoldDB" id="A0A1I5DYF0"/>
<accession>A0A1I5DYF0</accession>